<feature type="region of interest" description="Disordered" evidence="1">
    <location>
        <begin position="115"/>
        <end position="138"/>
    </location>
</feature>
<accession>A0AA38XKT7</accession>
<reference evidence="2" key="1">
    <citation type="submission" date="2022-10" db="EMBL/GenBank/DDBJ databases">
        <title>Culturing micro-colonial fungi from biological soil crusts in the Mojave desert and describing Neophaeococcomyces mojavensis, and introducing the new genera and species Taxawa tesnikishii.</title>
        <authorList>
            <person name="Kurbessoian T."/>
            <person name="Stajich J.E."/>
        </authorList>
    </citation>
    <scope>NUCLEOTIDE SEQUENCE</scope>
    <source>
        <strain evidence="2">TK_41</strain>
    </source>
</reference>
<evidence type="ECO:0000313" key="3">
    <source>
        <dbReference type="Proteomes" id="UP001172673"/>
    </source>
</evidence>
<feature type="region of interest" description="Disordered" evidence="1">
    <location>
        <begin position="81"/>
        <end position="103"/>
    </location>
</feature>
<keyword evidence="3" id="KW-1185">Reference proteome</keyword>
<organism evidence="2 3">
    <name type="scientific">Cladophialophora chaetospira</name>
    <dbReference type="NCBI Taxonomy" id="386627"/>
    <lineage>
        <taxon>Eukaryota</taxon>
        <taxon>Fungi</taxon>
        <taxon>Dikarya</taxon>
        <taxon>Ascomycota</taxon>
        <taxon>Pezizomycotina</taxon>
        <taxon>Eurotiomycetes</taxon>
        <taxon>Chaetothyriomycetidae</taxon>
        <taxon>Chaetothyriales</taxon>
        <taxon>Herpotrichiellaceae</taxon>
        <taxon>Cladophialophora</taxon>
    </lineage>
</organism>
<gene>
    <name evidence="2" type="ORF">H2200_001332</name>
</gene>
<name>A0AA38XKT7_9EURO</name>
<dbReference type="Proteomes" id="UP001172673">
    <property type="component" value="Unassembled WGS sequence"/>
</dbReference>
<comment type="caution">
    <text evidence="2">The sequence shown here is derived from an EMBL/GenBank/DDBJ whole genome shotgun (WGS) entry which is preliminary data.</text>
</comment>
<dbReference type="AlphaFoldDB" id="A0AA38XKT7"/>
<evidence type="ECO:0000313" key="2">
    <source>
        <dbReference type="EMBL" id="KAJ9615258.1"/>
    </source>
</evidence>
<sequence>MASPSVPKTDELAKDIPKVVHEAVAAEVHKILDSIFHTVRKPFENPNKAKYDKVNFLVAERREATLNEYLTEAFDHAARPAKSIQVTDGTGREDDPDGPSTKSIFWTSSVAEGAAPDRVGSSTKDLPPRSPDPTDASWKGKPIKVALIIFESKDKLDAYVADKIDEELPKLLSSIIKHRGLKYKNKSLIFALLGLMRRTSQHPLSK</sequence>
<protein>
    <submittedName>
        <fullName evidence="2">Uncharacterized protein</fullName>
    </submittedName>
</protein>
<evidence type="ECO:0000256" key="1">
    <source>
        <dbReference type="SAM" id="MobiDB-lite"/>
    </source>
</evidence>
<proteinExistence type="predicted"/>
<dbReference type="EMBL" id="JAPDRK010000002">
    <property type="protein sequence ID" value="KAJ9615258.1"/>
    <property type="molecule type" value="Genomic_DNA"/>
</dbReference>